<proteinExistence type="predicted"/>
<gene>
    <name evidence="1" type="ORF">LTS18_010384</name>
</gene>
<evidence type="ECO:0000313" key="2">
    <source>
        <dbReference type="Proteomes" id="UP001186974"/>
    </source>
</evidence>
<comment type="caution">
    <text evidence="1">The sequence shown here is derived from an EMBL/GenBank/DDBJ whole genome shotgun (WGS) entry which is preliminary data.</text>
</comment>
<name>A0ACC3DYY5_9PEZI</name>
<sequence>MAARESTSLIPIPTSPARARVLWELIGTGDRTAPHHVKGPNDGERPMKVAKENAWWTSMEESYTKGEEPGRDTANAAEQIGIEHAYIHIPILAARAYNEQAALGINLFIITTQKRSAIYTAEWHEDAVNAVYQMCYPIMACVDVRGMFDPPPSTSPQVRVKQEVFINYFYNCYLWALDDDIMKRLTARNGAMDAAVVDNCLKDRRNYEKRTGFVAPPGAEWLTILLSEG</sequence>
<protein>
    <submittedName>
        <fullName evidence="1">Uncharacterized protein</fullName>
    </submittedName>
</protein>
<evidence type="ECO:0000313" key="1">
    <source>
        <dbReference type="EMBL" id="KAK3081953.1"/>
    </source>
</evidence>
<dbReference type="Proteomes" id="UP001186974">
    <property type="component" value="Unassembled WGS sequence"/>
</dbReference>
<accession>A0ACC3DYY5</accession>
<organism evidence="1 2">
    <name type="scientific">Coniosporium uncinatum</name>
    <dbReference type="NCBI Taxonomy" id="93489"/>
    <lineage>
        <taxon>Eukaryota</taxon>
        <taxon>Fungi</taxon>
        <taxon>Dikarya</taxon>
        <taxon>Ascomycota</taxon>
        <taxon>Pezizomycotina</taxon>
        <taxon>Dothideomycetes</taxon>
        <taxon>Dothideomycetes incertae sedis</taxon>
        <taxon>Coniosporium</taxon>
    </lineage>
</organism>
<keyword evidence="2" id="KW-1185">Reference proteome</keyword>
<reference evidence="1" key="1">
    <citation type="submission" date="2024-09" db="EMBL/GenBank/DDBJ databases">
        <title>Black Yeasts Isolated from many extreme environments.</title>
        <authorList>
            <person name="Coleine C."/>
            <person name="Stajich J.E."/>
            <person name="Selbmann L."/>
        </authorList>
    </citation>
    <scope>NUCLEOTIDE SEQUENCE</scope>
    <source>
        <strain evidence="1">CCFEE 5737</strain>
    </source>
</reference>
<dbReference type="EMBL" id="JAWDJW010000029">
    <property type="protein sequence ID" value="KAK3081953.1"/>
    <property type="molecule type" value="Genomic_DNA"/>
</dbReference>